<dbReference type="AlphaFoldDB" id="A0A5A7RHW5"/>
<evidence type="ECO:0000313" key="7">
    <source>
        <dbReference type="EMBL" id="GER56823.1"/>
    </source>
</evidence>
<comment type="subcellular location">
    <subcellularLocation>
        <location evidence="1">Membrane</location>
        <topology evidence="1">Multi-pass membrane protein</topology>
    </subcellularLocation>
</comment>
<dbReference type="EMBL" id="BKCP01012737">
    <property type="protein sequence ID" value="GER56823.1"/>
    <property type="molecule type" value="Genomic_DNA"/>
</dbReference>
<comment type="caution">
    <text evidence="7">The sequence shown here is derived from an EMBL/GenBank/DDBJ whole genome shotgun (WGS) entry which is preliminary data.</text>
</comment>
<evidence type="ECO:0000256" key="2">
    <source>
        <dbReference type="ARBA" id="ARBA00022692"/>
    </source>
</evidence>
<keyword evidence="2 5" id="KW-0812">Transmembrane</keyword>
<feature type="domain" description="Sugar phosphate transporter" evidence="6">
    <location>
        <begin position="107"/>
        <end position="168"/>
    </location>
</feature>
<dbReference type="Proteomes" id="UP000325081">
    <property type="component" value="Unassembled WGS sequence"/>
</dbReference>
<gene>
    <name evidence="7" type="ORF">STAS_34564</name>
</gene>
<feature type="transmembrane region" description="Helical" evidence="5">
    <location>
        <begin position="171"/>
        <end position="189"/>
    </location>
</feature>
<evidence type="ECO:0000256" key="3">
    <source>
        <dbReference type="ARBA" id="ARBA00022989"/>
    </source>
</evidence>
<accession>A0A5A7RHW5</accession>
<keyword evidence="8" id="KW-1185">Reference proteome</keyword>
<evidence type="ECO:0000256" key="5">
    <source>
        <dbReference type="SAM" id="Phobius"/>
    </source>
</evidence>
<feature type="transmembrane region" description="Helical" evidence="5">
    <location>
        <begin position="105"/>
        <end position="125"/>
    </location>
</feature>
<keyword evidence="7" id="KW-0670">Pyruvate</keyword>
<sequence length="418" mass="45827">MQSASISLIAPLLPSSIRRRPAAGLNLLALRPAGQLRFRDAPSPSSFASGWLPSPIVCSMKRSVWFSGPGFGDFGPRSGSAVVRAAAEEDAGAPASPKWTGLEDALVLGTLFVLWFAFHVYFSIYNKQVLKDFHYPLTVTLGQFAAGTALVILMWTLNLHKRPKISGAQSPTIWVVLSLLPVVSGVGLASMTEASFNWSGFWSAMASNLANQSRNVLSKKLLVKKEEFLDDITLFSIITVMSFIVTLPATLIVEGVKFTPAYLHAAGVNIKQIYTLSLLTGLCFHAYQQVFEYSFPIKTSGRKSILSNIGDIRTHCKLMILVMKLFLLIRRYPNALKLMLLVYEDFLADKVAYMLLQRVSPVTHSVANCAKRVVIIVSAVLFFRTPVSMINCLGTGVALVGVFLYSRANRVKLKSNTA</sequence>
<organism evidence="7 8">
    <name type="scientific">Striga asiatica</name>
    <name type="common">Asiatic witchweed</name>
    <name type="synonym">Buchnera asiatica</name>
    <dbReference type="NCBI Taxonomy" id="4170"/>
    <lineage>
        <taxon>Eukaryota</taxon>
        <taxon>Viridiplantae</taxon>
        <taxon>Streptophyta</taxon>
        <taxon>Embryophyta</taxon>
        <taxon>Tracheophyta</taxon>
        <taxon>Spermatophyta</taxon>
        <taxon>Magnoliopsida</taxon>
        <taxon>eudicotyledons</taxon>
        <taxon>Gunneridae</taxon>
        <taxon>Pentapetalae</taxon>
        <taxon>asterids</taxon>
        <taxon>lamiids</taxon>
        <taxon>Lamiales</taxon>
        <taxon>Orobanchaceae</taxon>
        <taxon>Buchnereae</taxon>
        <taxon>Striga</taxon>
    </lineage>
</organism>
<dbReference type="SUPFAM" id="SSF103481">
    <property type="entry name" value="Multidrug resistance efflux transporter EmrE"/>
    <property type="match status" value="1"/>
</dbReference>
<keyword evidence="3 5" id="KW-1133">Transmembrane helix</keyword>
<feature type="transmembrane region" description="Helical" evidence="5">
    <location>
        <begin position="137"/>
        <end position="159"/>
    </location>
</feature>
<dbReference type="InterPro" id="IPR004853">
    <property type="entry name" value="Sugar_P_trans_dom"/>
</dbReference>
<evidence type="ECO:0000313" key="8">
    <source>
        <dbReference type="Proteomes" id="UP000325081"/>
    </source>
</evidence>
<feature type="transmembrane region" description="Helical" evidence="5">
    <location>
        <begin position="232"/>
        <end position="253"/>
    </location>
</feature>
<dbReference type="Pfam" id="PF03151">
    <property type="entry name" value="TPT"/>
    <property type="match status" value="3"/>
</dbReference>
<protein>
    <submittedName>
        <fullName evidence="7">Phosphate/phosphoenolpyruvate translocator</fullName>
    </submittedName>
</protein>
<proteinExistence type="predicted"/>
<dbReference type="OrthoDB" id="6418713at2759"/>
<evidence type="ECO:0000256" key="1">
    <source>
        <dbReference type="ARBA" id="ARBA00004141"/>
    </source>
</evidence>
<feature type="domain" description="Sugar phosphate transporter" evidence="6">
    <location>
        <begin position="346"/>
        <end position="406"/>
    </location>
</feature>
<keyword evidence="4 5" id="KW-0472">Membrane</keyword>
<dbReference type="InterPro" id="IPR037185">
    <property type="entry name" value="EmrE-like"/>
</dbReference>
<name>A0A5A7RHW5_STRAF</name>
<feature type="domain" description="Sugar phosphate transporter" evidence="6">
    <location>
        <begin position="169"/>
        <end position="290"/>
    </location>
</feature>
<dbReference type="GO" id="GO:0016020">
    <property type="term" value="C:membrane"/>
    <property type="evidence" value="ECO:0007669"/>
    <property type="project" value="UniProtKB-SubCell"/>
</dbReference>
<dbReference type="PANTHER" id="PTHR11132">
    <property type="entry name" value="SOLUTE CARRIER FAMILY 35"/>
    <property type="match status" value="1"/>
</dbReference>
<evidence type="ECO:0000259" key="6">
    <source>
        <dbReference type="Pfam" id="PF03151"/>
    </source>
</evidence>
<dbReference type="InterPro" id="IPR050186">
    <property type="entry name" value="TPT_transporter"/>
</dbReference>
<evidence type="ECO:0000256" key="4">
    <source>
        <dbReference type="ARBA" id="ARBA00023136"/>
    </source>
</evidence>
<feature type="transmembrane region" description="Helical" evidence="5">
    <location>
        <begin position="387"/>
        <end position="405"/>
    </location>
</feature>
<reference evidence="8" key="1">
    <citation type="journal article" date="2019" name="Curr. Biol.">
        <title>Genome Sequence of Striga asiatica Provides Insight into the Evolution of Plant Parasitism.</title>
        <authorList>
            <person name="Yoshida S."/>
            <person name="Kim S."/>
            <person name="Wafula E.K."/>
            <person name="Tanskanen J."/>
            <person name="Kim Y.M."/>
            <person name="Honaas L."/>
            <person name="Yang Z."/>
            <person name="Spallek T."/>
            <person name="Conn C.E."/>
            <person name="Ichihashi Y."/>
            <person name="Cheong K."/>
            <person name="Cui S."/>
            <person name="Der J.P."/>
            <person name="Gundlach H."/>
            <person name="Jiao Y."/>
            <person name="Hori C."/>
            <person name="Ishida J.K."/>
            <person name="Kasahara H."/>
            <person name="Kiba T."/>
            <person name="Kim M.S."/>
            <person name="Koo N."/>
            <person name="Laohavisit A."/>
            <person name="Lee Y.H."/>
            <person name="Lumba S."/>
            <person name="McCourt P."/>
            <person name="Mortimer J.C."/>
            <person name="Mutuku J.M."/>
            <person name="Nomura T."/>
            <person name="Sasaki-Sekimoto Y."/>
            <person name="Seto Y."/>
            <person name="Wang Y."/>
            <person name="Wakatake T."/>
            <person name="Sakakibara H."/>
            <person name="Demura T."/>
            <person name="Yamaguchi S."/>
            <person name="Yoneyama K."/>
            <person name="Manabe R.I."/>
            <person name="Nelson D.C."/>
            <person name="Schulman A.H."/>
            <person name="Timko M.P."/>
            <person name="dePamphilis C.W."/>
            <person name="Choi D."/>
            <person name="Shirasu K."/>
        </authorList>
    </citation>
    <scope>NUCLEOTIDE SEQUENCE [LARGE SCALE GENOMIC DNA]</scope>
    <source>
        <strain evidence="8">cv. UVA1</strain>
    </source>
</reference>